<keyword evidence="1" id="KW-1185">Reference proteome</keyword>
<dbReference type="InterPro" id="IPR004988">
    <property type="entry name" value="DUF273"/>
</dbReference>
<dbReference type="Proteomes" id="UP000046392">
    <property type="component" value="Unplaced"/>
</dbReference>
<reference evidence="2" key="1">
    <citation type="submission" date="2017-02" db="UniProtKB">
        <authorList>
            <consortium name="WormBaseParasite"/>
        </authorList>
    </citation>
    <scope>IDENTIFICATION</scope>
</reference>
<dbReference type="PANTHER" id="PTHR31562">
    <property type="entry name" value="PROTEIN CBG18972"/>
    <property type="match status" value="1"/>
</dbReference>
<organism evidence="1 2">
    <name type="scientific">Strongyloides papillosus</name>
    <name type="common">Intestinal threadworm</name>
    <dbReference type="NCBI Taxonomy" id="174720"/>
    <lineage>
        <taxon>Eukaryota</taxon>
        <taxon>Metazoa</taxon>
        <taxon>Ecdysozoa</taxon>
        <taxon>Nematoda</taxon>
        <taxon>Chromadorea</taxon>
        <taxon>Rhabditida</taxon>
        <taxon>Tylenchina</taxon>
        <taxon>Panagrolaimomorpha</taxon>
        <taxon>Strongyloidoidea</taxon>
        <taxon>Strongyloididae</taxon>
        <taxon>Strongyloides</taxon>
    </lineage>
</organism>
<protein>
    <submittedName>
        <fullName evidence="2">Nucleotid_trans domain-containing protein</fullName>
    </submittedName>
</protein>
<dbReference type="Gene3D" id="3.90.550.10">
    <property type="entry name" value="Spore Coat Polysaccharide Biosynthesis Protein SpsA, Chain A"/>
    <property type="match status" value="1"/>
</dbReference>
<evidence type="ECO:0000313" key="2">
    <source>
        <dbReference type="WBParaSite" id="SPAL_0001171300.1"/>
    </source>
</evidence>
<evidence type="ECO:0000313" key="1">
    <source>
        <dbReference type="Proteomes" id="UP000046392"/>
    </source>
</evidence>
<dbReference type="PANTHER" id="PTHR31562:SF4">
    <property type="entry name" value="DUF268 DOMAIN-CONTAINING PROTEIN-RELATED"/>
    <property type="match status" value="1"/>
</dbReference>
<accession>A0A0N5C135</accession>
<sequence>MIFSKFYNTDNCTKQIEHFKVNHEDYGKRYAIIAVVDSIPPGKYKFATDTVHCYSHAFNYTYVTVEMKNEPEIGKMCKQSDIMFVRHCFLAEYLELHKEIDYVLFVDADTAVINPYHSLVEFAPRGNEEFLLYSRIFNYEIACGSFFFKNSNYSRTFLRDFANFYYKVPKSMYGRDNAAIQALFLEKFEKTRFLDERKICYEVWNKSQNWDDIWDFEACMMCLLEKASETPISTKLMTFDNGKVVVVGKESERRWIRDGHITNHLFCKKDFLLHGYKDLQSAMPYVGIDEFVFNHEECSNRSLANLWSFKNNSFVECSYRDELIGKRVTQVRNEFMRDLNDSGYFRKYNI</sequence>
<dbReference type="AlphaFoldDB" id="A0A0N5C135"/>
<dbReference type="WBParaSite" id="SPAL_0001171300.1">
    <property type="protein sequence ID" value="SPAL_0001171300.1"/>
    <property type="gene ID" value="SPAL_0001171300"/>
</dbReference>
<dbReference type="Pfam" id="PF03314">
    <property type="entry name" value="DUF273"/>
    <property type="match status" value="1"/>
</dbReference>
<dbReference type="InterPro" id="IPR029044">
    <property type="entry name" value="Nucleotide-diphossugar_trans"/>
</dbReference>
<name>A0A0N5C135_STREA</name>
<proteinExistence type="predicted"/>